<dbReference type="Gene3D" id="3.40.50.2300">
    <property type="match status" value="1"/>
</dbReference>
<dbReference type="EMBL" id="MTEJ01000622">
    <property type="protein sequence ID" value="OQX00806.1"/>
    <property type="molecule type" value="Genomic_DNA"/>
</dbReference>
<dbReference type="GO" id="GO:0000155">
    <property type="term" value="F:phosphorelay sensor kinase activity"/>
    <property type="evidence" value="ECO:0007669"/>
    <property type="project" value="InterPro"/>
</dbReference>
<feature type="domain" description="Histidine kinase" evidence="12">
    <location>
        <begin position="90"/>
        <end position="311"/>
    </location>
</feature>
<dbReference type="SMART" id="SM00388">
    <property type="entry name" value="HisKA"/>
    <property type="match status" value="1"/>
</dbReference>
<dbReference type="FunFam" id="3.30.565.10:FF:000010">
    <property type="entry name" value="Sensor histidine kinase RcsC"/>
    <property type="match status" value="1"/>
</dbReference>
<evidence type="ECO:0000313" key="15">
    <source>
        <dbReference type="Proteomes" id="UP000192491"/>
    </source>
</evidence>
<dbReference type="Gene3D" id="3.30.565.10">
    <property type="entry name" value="Histidine kinase-like ATPase, C-terminal domain"/>
    <property type="match status" value="1"/>
</dbReference>
<dbReference type="Pfam" id="PF00072">
    <property type="entry name" value="Response_reg"/>
    <property type="match status" value="1"/>
</dbReference>
<evidence type="ECO:0000256" key="3">
    <source>
        <dbReference type="ARBA" id="ARBA00022553"/>
    </source>
</evidence>
<evidence type="ECO:0000256" key="7">
    <source>
        <dbReference type="ARBA" id="ARBA00022840"/>
    </source>
</evidence>
<evidence type="ECO:0000256" key="9">
    <source>
        <dbReference type="ARBA" id="ARBA00064003"/>
    </source>
</evidence>
<dbReference type="InterPro" id="IPR005467">
    <property type="entry name" value="His_kinase_dom"/>
</dbReference>
<comment type="catalytic activity">
    <reaction evidence="1">
        <text>ATP + protein L-histidine = ADP + protein N-phospho-L-histidine.</text>
        <dbReference type="EC" id="2.7.13.3"/>
    </reaction>
</comment>
<dbReference type="Pfam" id="PF02518">
    <property type="entry name" value="HATPase_c"/>
    <property type="match status" value="1"/>
</dbReference>
<dbReference type="PROSITE" id="PS50109">
    <property type="entry name" value="HIS_KIN"/>
    <property type="match status" value="1"/>
</dbReference>
<dbReference type="CDD" id="cd17546">
    <property type="entry name" value="REC_hyHK_CKI1_RcsC-like"/>
    <property type="match status" value="1"/>
</dbReference>
<evidence type="ECO:0000259" key="12">
    <source>
        <dbReference type="PROSITE" id="PS50109"/>
    </source>
</evidence>
<dbReference type="PANTHER" id="PTHR45339:SF1">
    <property type="entry name" value="HYBRID SIGNAL TRANSDUCTION HISTIDINE KINASE J"/>
    <property type="match status" value="1"/>
</dbReference>
<dbReference type="SMART" id="SM00448">
    <property type="entry name" value="REC"/>
    <property type="match status" value="1"/>
</dbReference>
<feature type="domain" description="Response regulatory" evidence="13">
    <location>
        <begin position="338"/>
        <end position="457"/>
    </location>
</feature>
<dbReference type="CDD" id="cd00082">
    <property type="entry name" value="HisKA"/>
    <property type="match status" value="1"/>
</dbReference>
<dbReference type="SUPFAM" id="SSF55874">
    <property type="entry name" value="ATPase domain of HSP90 chaperone/DNA topoisomerase II/histidine kinase"/>
    <property type="match status" value="1"/>
</dbReference>
<feature type="modified residue" description="4-aspartylphosphate" evidence="11">
    <location>
        <position position="387"/>
    </location>
</feature>
<protein>
    <recommendedName>
        <fullName evidence="10">Sensory/regulatory protein RpfC</fullName>
        <ecNumber evidence="2">2.7.13.3</ecNumber>
    </recommendedName>
</protein>
<dbReference type="InterPro" id="IPR003594">
    <property type="entry name" value="HATPase_dom"/>
</dbReference>
<dbReference type="InterPro" id="IPR036890">
    <property type="entry name" value="HATPase_C_sf"/>
</dbReference>
<keyword evidence="8" id="KW-0902">Two-component regulatory system</keyword>
<evidence type="ECO:0000256" key="11">
    <source>
        <dbReference type="PROSITE-ProRule" id="PRU00169"/>
    </source>
</evidence>
<keyword evidence="7" id="KW-0067">ATP-binding</keyword>
<evidence type="ECO:0000259" key="13">
    <source>
        <dbReference type="PROSITE" id="PS50110"/>
    </source>
</evidence>
<dbReference type="SUPFAM" id="SSF47384">
    <property type="entry name" value="Homodimeric domain of signal transducing histidine kinase"/>
    <property type="match status" value="1"/>
</dbReference>
<evidence type="ECO:0000256" key="8">
    <source>
        <dbReference type="ARBA" id="ARBA00023012"/>
    </source>
</evidence>
<dbReference type="PRINTS" id="PR00344">
    <property type="entry name" value="BCTRLSENSOR"/>
</dbReference>
<keyword evidence="5" id="KW-0547">Nucleotide-binding</keyword>
<organism evidence="14 15">
    <name type="scientific">Thiothrix lacustris</name>
    <dbReference type="NCBI Taxonomy" id="525917"/>
    <lineage>
        <taxon>Bacteria</taxon>
        <taxon>Pseudomonadati</taxon>
        <taxon>Pseudomonadota</taxon>
        <taxon>Gammaproteobacteria</taxon>
        <taxon>Thiotrichales</taxon>
        <taxon>Thiotrichaceae</taxon>
        <taxon>Thiothrix</taxon>
    </lineage>
</organism>
<dbReference type="PROSITE" id="PS50110">
    <property type="entry name" value="RESPONSE_REGULATORY"/>
    <property type="match status" value="1"/>
</dbReference>
<dbReference type="InterPro" id="IPR003661">
    <property type="entry name" value="HisK_dim/P_dom"/>
</dbReference>
<keyword evidence="4" id="KW-0808">Transferase</keyword>
<dbReference type="Pfam" id="PF00512">
    <property type="entry name" value="HisKA"/>
    <property type="match status" value="1"/>
</dbReference>
<name>A0A1Y1Q9T2_9GAMM</name>
<evidence type="ECO:0000256" key="1">
    <source>
        <dbReference type="ARBA" id="ARBA00000085"/>
    </source>
</evidence>
<dbReference type="Gene3D" id="1.10.287.130">
    <property type="match status" value="1"/>
</dbReference>
<dbReference type="CDD" id="cd16922">
    <property type="entry name" value="HATPase_EvgS-ArcB-TorS-like"/>
    <property type="match status" value="1"/>
</dbReference>
<dbReference type="InterPro" id="IPR004358">
    <property type="entry name" value="Sig_transdc_His_kin-like_C"/>
</dbReference>
<evidence type="ECO:0000256" key="10">
    <source>
        <dbReference type="ARBA" id="ARBA00068150"/>
    </source>
</evidence>
<keyword evidence="3 11" id="KW-0597">Phosphoprotein</keyword>
<dbReference type="InterPro" id="IPR001789">
    <property type="entry name" value="Sig_transdc_resp-reg_receiver"/>
</dbReference>
<evidence type="ECO:0000256" key="5">
    <source>
        <dbReference type="ARBA" id="ARBA00022741"/>
    </source>
</evidence>
<proteinExistence type="predicted"/>
<dbReference type="Proteomes" id="UP000192491">
    <property type="component" value="Unassembled WGS sequence"/>
</dbReference>
<dbReference type="PANTHER" id="PTHR45339">
    <property type="entry name" value="HYBRID SIGNAL TRANSDUCTION HISTIDINE KINASE J"/>
    <property type="match status" value="1"/>
</dbReference>
<gene>
    <name evidence="14" type="ORF">BWK73_47635</name>
</gene>
<dbReference type="AlphaFoldDB" id="A0A1Y1Q9T2"/>
<reference evidence="14 15" key="1">
    <citation type="submission" date="2017-01" db="EMBL/GenBank/DDBJ databases">
        <title>Novel large sulfur bacteria in the metagenomes of groundwater-fed chemosynthetic microbial mats in the Lake Huron basin.</title>
        <authorList>
            <person name="Sharrar A.M."/>
            <person name="Flood B.E."/>
            <person name="Bailey J.V."/>
            <person name="Jones D.S."/>
            <person name="Biddanda B."/>
            <person name="Ruberg S.A."/>
            <person name="Marcus D.N."/>
            <person name="Dick G.J."/>
        </authorList>
    </citation>
    <scope>NUCLEOTIDE SEQUENCE [LARGE SCALE GENOMIC DNA]</scope>
    <source>
        <strain evidence="14">A8</strain>
    </source>
</reference>
<evidence type="ECO:0000256" key="2">
    <source>
        <dbReference type="ARBA" id="ARBA00012438"/>
    </source>
</evidence>
<evidence type="ECO:0000256" key="4">
    <source>
        <dbReference type="ARBA" id="ARBA00022679"/>
    </source>
</evidence>
<dbReference type="SUPFAM" id="SSF52172">
    <property type="entry name" value="CheY-like"/>
    <property type="match status" value="1"/>
</dbReference>
<evidence type="ECO:0000256" key="6">
    <source>
        <dbReference type="ARBA" id="ARBA00022777"/>
    </source>
</evidence>
<keyword evidence="6" id="KW-0418">Kinase</keyword>
<accession>A0A1Y1Q9T2</accession>
<evidence type="ECO:0000313" key="14">
    <source>
        <dbReference type="EMBL" id="OQX00806.1"/>
    </source>
</evidence>
<sequence>MSDYDRTLNRQLRSLGLTPDAPPDAASWQTFLNRVNQAYNEHKNAYYVLERSLEVSSQEMYALNETLQKESQEKIRALQQSKEKSRFLANMSHEIRTPMNGVLGMLDILAKTPLDPQQQEYLHTAYSSSEILLDVINSVLDLSKIESGKLALERIPFNLHKLAADMVLLFSGSATKKHLTLSSQIPPDCHAWFYGDPIRLKQVLGNLLGNAVKFTASGNIFLGIEVLQAQPEQTTLRLLVADTGPGIPLAQQDVLFNAFSQADESTTRLYGGSGLGLTIAQELVHLMGGCIRIKSTQGQGSTFYFDLTLTKHHLANNPAPEHQQATGNPATNTVLEGHLLLVEDNLVNIKVAHVMLTKLGMSFDIAMDGHEAVAMLDKNRYDLVLMDCQLPGMDSYAATRQFRQQEQARHTPRTPVVALTANAMQGDRENCLQAGMDDYMTKPISMASLRQKLQQWLTPTTTS</sequence>
<dbReference type="EC" id="2.7.13.3" evidence="2"/>
<dbReference type="InterPro" id="IPR011006">
    <property type="entry name" value="CheY-like_superfamily"/>
</dbReference>
<dbReference type="GO" id="GO:0005524">
    <property type="term" value="F:ATP binding"/>
    <property type="evidence" value="ECO:0007669"/>
    <property type="project" value="UniProtKB-KW"/>
</dbReference>
<dbReference type="SMART" id="SM00387">
    <property type="entry name" value="HATPase_c"/>
    <property type="match status" value="1"/>
</dbReference>
<dbReference type="FunFam" id="1.10.287.130:FF:000002">
    <property type="entry name" value="Two-component osmosensing histidine kinase"/>
    <property type="match status" value="1"/>
</dbReference>
<comment type="caution">
    <text evidence="14">The sequence shown here is derived from an EMBL/GenBank/DDBJ whole genome shotgun (WGS) entry which is preliminary data.</text>
</comment>
<comment type="subunit">
    <text evidence="9">At low DSF concentrations, interacts with RpfF.</text>
</comment>
<dbReference type="InterPro" id="IPR036097">
    <property type="entry name" value="HisK_dim/P_sf"/>
</dbReference>